<organism evidence="1 2">
    <name type="scientific">Erwinia phage pEa_SNUABM_5</name>
    <dbReference type="NCBI Taxonomy" id="2797313"/>
    <lineage>
        <taxon>Viruses</taxon>
        <taxon>Duplodnaviria</taxon>
        <taxon>Heunggongvirae</taxon>
        <taxon>Uroviricota</taxon>
        <taxon>Caudoviricetes</taxon>
        <taxon>Rivsvirus</taxon>
        <taxon>Rivsvirus SNUABM5</taxon>
    </lineage>
</organism>
<name>A0A7T8EPT8_9CAUD</name>
<gene>
    <name evidence="1" type="ORF">pEaSNUABM5_00329</name>
</gene>
<protein>
    <submittedName>
        <fullName evidence="1">Uncharacterized protein</fullName>
    </submittedName>
</protein>
<keyword evidence="2" id="KW-1185">Reference proteome</keyword>
<proteinExistence type="predicted"/>
<accession>A0A7T8EPT8</accession>
<evidence type="ECO:0000313" key="2">
    <source>
        <dbReference type="Proteomes" id="UP000596123"/>
    </source>
</evidence>
<evidence type="ECO:0000313" key="1">
    <source>
        <dbReference type="EMBL" id="QQO90471.1"/>
    </source>
</evidence>
<sequence length="96" mass="11154">MTIQTPAVVAESLVHNAQNYFGIKGKSCTRFSTTEKNILLLSGHNRYLPDDYVDQLKRSFHDIDWLMFKVGTDDYAFLSLSQTKNWSRLSMKYLDK</sequence>
<reference evidence="1 2" key="1">
    <citation type="submission" date="2020-12" db="EMBL/GenBank/DDBJ databases">
        <title>Complete genome sequence of Erwinia phage pEa_SNUABM_5.</title>
        <authorList>
            <person name="Kim S.G."/>
            <person name="Lee S.B."/>
            <person name="Kwon J."/>
            <person name="Park S.C."/>
        </authorList>
    </citation>
    <scope>NUCLEOTIDE SEQUENCE [LARGE SCALE GENOMIC DNA]</scope>
</reference>
<dbReference type="EMBL" id="MW366843">
    <property type="protein sequence ID" value="QQO90471.1"/>
    <property type="molecule type" value="Genomic_DNA"/>
</dbReference>
<dbReference type="Proteomes" id="UP000596123">
    <property type="component" value="Segment"/>
</dbReference>